<dbReference type="CDD" id="cd03423">
    <property type="entry name" value="SirA"/>
    <property type="match status" value="1"/>
</dbReference>
<protein>
    <submittedName>
        <fullName evidence="4">tRNA 2-thiouridine synthesizing protein A</fullName>
    </submittedName>
</protein>
<dbReference type="Gene3D" id="3.30.110.40">
    <property type="entry name" value="TusA-like domain"/>
    <property type="match status" value="1"/>
</dbReference>
<feature type="domain" description="UPF0033" evidence="3">
    <location>
        <begin position="12"/>
        <end position="36"/>
    </location>
</feature>
<gene>
    <name evidence="4" type="ORF">SAMN05444584_1794</name>
</gene>
<evidence type="ECO:0000313" key="4">
    <source>
        <dbReference type="EMBL" id="SNQ29823.1"/>
    </source>
</evidence>
<name>A0A217EH42_9GAMM</name>
<keyword evidence="5" id="KW-1185">Reference proteome</keyword>
<evidence type="ECO:0000256" key="2">
    <source>
        <dbReference type="ARBA" id="ARBA00022490"/>
    </source>
</evidence>
<dbReference type="GO" id="GO:0097163">
    <property type="term" value="F:sulfur carrier activity"/>
    <property type="evidence" value="ECO:0007669"/>
    <property type="project" value="InterPro"/>
</dbReference>
<comment type="similarity">
    <text evidence="1">Belongs to the sulfur carrier protein TusA family.</text>
</comment>
<reference evidence="5" key="1">
    <citation type="submission" date="2017-06" db="EMBL/GenBank/DDBJ databases">
        <authorList>
            <person name="Varghese N."/>
            <person name="Submissions S."/>
        </authorList>
    </citation>
    <scope>NUCLEOTIDE SEQUENCE [LARGE SCALE GENOMIC DNA]</scope>
    <source>
        <strain evidence="5">ANC 5114</strain>
    </source>
</reference>
<dbReference type="RefSeq" id="WP_088824061.1">
    <property type="nucleotide sequence ID" value="NZ_FZLN01000003.1"/>
</dbReference>
<dbReference type="InterPro" id="IPR001455">
    <property type="entry name" value="TusA-like"/>
</dbReference>
<dbReference type="Pfam" id="PF01206">
    <property type="entry name" value="TusA"/>
    <property type="match status" value="1"/>
</dbReference>
<evidence type="ECO:0000259" key="3">
    <source>
        <dbReference type="PROSITE" id="PS01148"/>
    </source>
</evidence>
<dbReference type="GO" id="GO:0002143">
    <property type="term" value="P:tRNA wobble position uridine thiolation"/>
    <property type="evidence" value="ECO:0007669"/>
    <property type="project" value="InterPro"/>
</dbReference>
<dbReference type="OrthoDB" id="9797352at2"/>
<dbReference type="NCBIfam" id="NF001423">
    <property type="entry name" value="PRK00299.1"/>
    <property type="match status" value="1"/>
</dbReference>
<proteinExistence type="inferred from homology"/>
<dbReference type="PANTHER" id="PTHR33279:SF2">
    <property type="entry name" value="SULFUR CARRIER PROTEIN TUSA"/>
    <property type="match status" value="1"/>
</dbReference>
<evidence type="ECO:0000256" key="1">
    <source>
        <dbReference type="ARBA" id="ARBA00008984"/>
    </source>
</evidence>
<sequence>MSDLSISPQVHLNTRGLYCPDPIMMLRQAIRKLNAGEVVEVIATDPSTSWDIPRFCTHMNHELLLQEEQLDEHRKKNYRYLVRKGGA</sequence>
<dbReference type="EMBL" id="FZLN01000003">
    <property type="protein sequence ID" value="SNQ29823.1"/>
    <property type="molecule type" value="Genomic_DNA"/>
</dbReference>
<dbReference type="PROSITE" id="PS01148">
    <property type="entry name" value="UPF0033"/>
    <property type="match status" value="1"/>
</dbReference>
<dbReference type="PANTHER" id="PTHR33279">
    <property type="entry name" value="SULFUR CARRIER PROTEIN YEDF-RELATED"/>
    <property type="match status" value="1"/>
</dbReference>
<organism evidence="4 5">
    <name type="scientific">Acinetobacter apis</name>
    <dbReference type="NCBI Taxonomy" id="1229165"/>
    <lineage>
        <taxon>Bacteria</taxon>
        <taxon>Pseudomonadati</taxon>
        <taxon>Pseudomonadota</taxon>
        <taxon>Gammaproteobacteria</taxon>
        <taxon>Moraxellales</taxon>
        <taxon>Moraxellaceae</taxon>
        <taxon>Acinetobacter</taxon>
    </lineage>
</organism>
<dbReference type="InterPro" id="IPR036868">
    <property type="entry name" value="TusA-like_sf"/>
</dbReference>
<dbReference type="SUPFAM" id="SSF64307">
    <property type="entry name" value="SirA-like"/>
    <property type="match status" value="1"/>
</dbReference>
<keyword evidence="2" id="KW-0963">Cytoplasm</keyword>
<dbReference type="Proteomes" id="UP000243463">
    <property type="component" value="Unassembled WGS sequence"/>
</dbReference>
<dbReference type="InterPro" id="IPR022931">
    <property type="entry name" value="Sulphur_carrier_TusA"/>
</dbReference>
<evidence type="ECO:0000313" key="5">
    <source>
        <dbReference type="Proteomes" id="UP000243463"/>
    </source>
</evidence>
<accession>A0A217EH42</accession>
<dbReference type="AlphaFoldDB" id="A0A217EH42"/>